<accession>A0A8H5NLM3</accession>
<keyword evidence="2" id="KW-1133">Transmembrane helix</keyword>
<keyword evidence="2" id="KW-0812">Transmembrane</keyword>
<feature type="compositionally biased region" description="Low complexity" evidence="1">
    <location>
        <begin position="650"/>
        <end position="662"/>
    </location>
</feature>
<dbReference type="Proteomes" id="UP000544095">
    <property type="component" value="Unassembled WGS sequence"/>
</dbReference>
<dbReference type="EMBL" id="JAAOAR010001175">
    <property type="protein sequence ID" value="KAF5570114.1"/>
    <property type="molecule type" value="Genomic_DNA"/>
</dbReference>
<feature type="transmembrane region" description="Helical" evidence="2">
    <location>
        <begin position="299"/>
        <end position="316"/>
    </location>
</feature>
<reference evidence="3 4" key="1">
    <citation type="submission" date="2020-05" db="EMBL/GenBank/DDBJ databases">
        <title>Identification and distribution of gene clusters putatively required for synthesis of sphingolipid metabolism inhibitors in phylogenetically diverse species of the filamentous fungus Fusarium.</title>
        <authorList>
            <person name="Kim H.-S."/>
            <person name="Busman M."/>
            <person name="Brown D.W."/>
            <person name="Divon H."/>
            <person name="Uhlig S."/>
            <person name="Proctor R.H."/>
        </authorList>
    </citation>
    <scope>NUCLEOTIDE SEQUENCE [LARGE SCALE GENOMIC DNA]</scope>
    <source>
        <strain evidence="3 4">NRRL 25211</strain>
    </source>
</reference>
<evidence type="ECO:0000256" key="2">
    <source>
        <dbReference type="SAM" id="Phobius"/>
    </source>
</evidence>
<feature type="transmembrane region" description="Helical" evidence="2">
    <location>
        <begin position="44"/>
        <end position="67"/>
    </location>
</feature>
<keyword evidence="2" id="KW-0472">Membrane</keyword>
<comment type="caution">
    <text evidence="3">The sequence shown here is derived from an EMBL/GenBank/DDBJ whole genome shotgun (WGS) entry which is preliminary data.</text>
</comment>
<evidence type="ECO:0000313" key="4">
    <source>
        <dbReference type="Proteomes" id="UP000544095"/>
    </source>
</evidence>
<keyword evidence="4" id="KW-1185">Reference proteome</keyword>
<gene>
    <name evidence="3" type="ORF">FPANT_13816</name>
</gene>
<evidence type="ECO:0000256" key="1">
    <source>
        <dbReference type="SAM" id="MobiDB-lite"/>
    </source>
</evidence>
<organism evidence="3 4">
    <name type="scientific">Fusarium pseudoanthophilum</name>
    <dbReference type="NCBI Taxonomy" id="48495"/>
    <lineage>
        <taxon>Eukaryota</taxon>
        <taxon>Fungi</taxon>
        <taxon>Dikarya</taxon>
        <taxon>Ascomycota</taxon>
        <taxon>Pezizomycotina</taxon>
        <taxon>Sordariomycetes</taxon>
        <taxon>Hypocreomycetidae</taxon>
        <taxon>Hypocreales</taxon>
        <taxon>Nectriaceae</taxon>
        <taxon>Fusarium</taxon>
        <taxon>Fusarium fujikuroi species complex</taxon>
    </lineage>
</organism>
<proteinExistence type="predicted"/>
<sequence>METNGSHCPEGNNSTDCLLRTLLQLIDDIKESNDTEFNWDPLSFAFTLLIGLLAIAFAFMTILQAIFTASKGRRKASLNAIGKWSTETVTRWRFLSLESQTSAFTPVLKFMGVWTALEKNTDSKQDPQKEKLNKNYSPHAILERVTNWLLSLLPRAQGTSTSSATWIGFLAEVGLESIRLPSDSRKEIATDYLPDDLVAAPAFAQVSVIFTTAACAGAIWVFDNESKFPILIGPGFQFDFRTHPVLGTVGAYSRYETRSRPKTPSISQLQTAMRNSSGELDSRGGLFVDYKGRKTLKGYAGLVGSFHSTFIVYPWFRYFWKQCNSLTDFAVSPELMKNDFLPLLRLFHASTPDYAPALLPVSKLRMRHPLSLLALNGSYWSKTPLTAFTHWKKFHQPIDPDWPAWSPFEISIGQMEDSDERPEIMDHRSDDEAETQTTGGDIPINLPGMKRVELEDQEPDPRILFLNQRTIHMSLLLLEAPNELEEWFLYHSPQDQREMRSMVLKQLKDIDRWLGANPFAQNRACLLFNTTLSLFRAHEMHEDGHFKDLSVPNHTGLDHEPLDNMAASFRHISMLGALSSITTLFPPETGDKGKQPLETFSAANDSNNKFQSLRDSLTGTYFPRIKEEDVEINKKRILDRLSFIANHNLNPQPEENSSNNEQSDNEEVPGFDEGRALRVTDDVIIYRCLLMALLLWTAPDCSNLMLSGIWEQVIPII</sequence>
<dbReference type="AlphaFoldDB" id="A0A8H5NLM3"/>
<evidence type="ECO:0000313" key="3">
    <source>
        <dbReference type="EMBL" id="KAF5570114.1"/>
    </source>
</evidence>
<feature type="region of interest" description="Disordered" evidence="1">
    <location>
        <begin position="648"/>
        <end position="672"/>
    </location>
</feature>
<protein>
    <submittedName>
        <fullName evidence="3">Uncharacterized protein</fullName>
    </submittedName>
</protein>
<name>A0A8H5NLM3_9HYPO</name>